<sequence>MPPHRLSSQKESDVMRILAAGDHFVRPALIRAAVSRELSRTGRELPEFAELTLPWPHEPFGPVAEVREASGTEDGLVEALAGASVCVTQMAPFTERVFAASPGLRLVAVSRGGPVNVDLAAATRHGVGVSFAPGRNAQAAAEFAVGLMLAAMRRVTVADAEFRRGVWRGDLYAYEESGGELGGATVGLVGYGAIGRIVARVLRAFGARVLAADPYADRAAVEADGVEPVELDDLLSRSSVVSLHARLTEETRHLIDARRLGLLPHGAVLVNSARGGLLDHAPLPGLLRDGALGALALDVYDIEPVPADWALRDAPNVITTPHLAGATRQTAHRAAAITAAEVGRFLRGEKLSHLANPDVLAAGGA</sequence>
<name>B1VNM9_STRGG</name>
<keyword evidence="3" id="KW-0520">NAD</keyword>
<dbReference type="InterPro" id="IPR006139">
    <property type="entry name" value="D-isomer_2_OHA_DH_cat_dom"/>
</dbReference>
<dbReference type="CDD" id="cd12171">
    <property type="entry name" value="2-Hacid_dh_10"/>
    <property type="match status" value="1"/>
</dbReference>
<evidence type="ECO:0000256" key="4">
    <source>
        <dbReference type="RuleBase" id="RU003719"/>
    </source>
</evidence>
<evidence type="ECO:0000259" key="5">
    <source>
        <dbReference type="Pfam" id="PF00389"/>
    </source>
</evidence>
<dbReference type="HOGENOM" id="CLU_019796_1_3_11"/>
<accession>B1VNM9</accession>
<protein>
    <submittedName>
        <fullName evidence="7">2-hydroxyacid-family dehydrogenase</fullName>
    </submittedName>
</protein>
<dbReference type="InterPro" id="IPR006140">
    <property type="entry name" value="D-isomer_DH_NAD-bd"/>
</dbReference>
<reference evidence="8" key="1">
    <citation type="journal article" date="2008" name="J. Bacteriol.">
        <title>Genome sequence of the streptomycin-producing microorganism Streptomyces griseus IFO 13350.</title>
        <authorList>
            <person name="Ohnishi Y."/>
            <person name="Ishikawa J."/>
            <person name="Hara H."/>
            <person name="Suzuki H."/>
            <person name="Ikenoya M."/>
            <person name="Ikeda H."/>
            <person name="Yamashita A."/>
            <person name="Hattori M."/>
            <person name="Horinouchi S."/>
        </authorList>
    </citation>
    <scope>NUCLEOTIDE SEQUENCE [LARGE SCALE GENOMIC DNA]</scope>
    <source>
        <strain evidence="8">JCM 4626 / NBRC 13350</strain>
    </source>
</reference>
<keyword evidence="2 4" id="KW-0560">Oxidoreductase</keyword>
<dbReference type="KEGG" id="sgr:SGR_223"/>
<comment type="similarity">
    <text evidence="1 4">Belongs to the D-isomer specific 2-hydroxyacid dehydrogenase family.</text>
</comment>
<dbReference type="GO" id="GO:0051287">
    <property type="term" value="F:NAD binding"/>
    <property type="evidence" value="ECO:0007669"/>
    <property type="project" value="InterPro"/>
</dbReference>
<dbReference type="AlphaFoldDB" id="B1VNM9"/>
<proteinExistence type="inferred from homology"/>
<evidence type="ECO:0000313" key="7">
    <source>
        <dbReference type="EMBL" id="BAG17052.1"/>
    </source>
</evidence>
<evidence type="ECO:0000256" key="3">
    <source>
        <dbReference type="ARBA" id="ARBA00023027"/>
    </source>
</evidence>
<dbReference type="SUPFAM" id="SSF52283">
    <property type="entry name" value="Formate/glycerate dehydrogenase catalytic domain-like"/>
    <property type="match status" value="1"/>
</dbReference>
<dbReference type="PANTHER" id="PTHR42789:SF1">
    <property type="entry name" value="D-ISOMER SPECIFIC 2-HYDROXYACID DEHYDROGENASE FAMILY PROTEIN (AFU_ORTHOLOGUE AFUA_6G10090)"/>
    <property type="match status" value="1"/>
</dbReference>
<dbReference type="InterPro" id="IPR050857">
    <property type="entry name" value="D-2-hydroxyacid_DH"/>
</dbReference>
<dbReference type="GO" id="GO:0016616">
    <property type="term" value="F:oxidoreductase activity, acting on the CH-OH group of donors, NAD or NADP as acceptor"/>
    <property type="evidence" value="ECO:0007669"/>
    <property type="project" value="InterPro"/>
</dbReference>
<organism evidence="7 8">
    <name type="scientific">Streptomyces griseus subsp. griseus (strain JCM 4626 / CBS 651.72 / NBRC 13350 / KCC S-0626 / ISP 5235)</name>
    <dbReference type="NCBI Taxonomy" id="455632"/>
    <lineage>
        <taxon>Bacteria</taxon>
        <taxon>Bacillati</taxon>
        <taxon>Actinomycetota</taxon>
        <taxon>Actinomycetes</taxon>
        <taxon>Kitasatosporales</taxon>
        <taxon>Streptomycetaceae</taxon>
        <taxon>Streptomyces</taxon>
    </lineage>
</organism>
<dbReference type="Gene3D" id="3.40.50.720">
    <property type="entry name" value="NAD(P)-binding Rossmann-like Domain"/>
    <property type="match status" value="2"/>
</dbReference>
<dbReference type="SUPFAM" id="SSF51735">
    <property type="entry name" value="NAD(P)-binding Rossmann-fold domains"/>
    <property type="match status" value="1"/>
</dbReference>
<dbReference type="PANTHER" id="PTHR42789">
    <property type="entry name" value="D-ISOMER SPECIFIC 2-HYDROXYACID DEHYDROGENASE FAMILY PROTEIN (AFU_ORTHOLOGUE AFUA_6G10090)"/>
    <property type="match status" value="1"/>
</dbReference>
<dbReference type="Pfam" id="PF00389">
    <property type="entry name" value="2-Hacid_dh"/>
    <property type="match status" value="1"/>
</dbReference>
<dbReference type="InterPro" id="IPR036291">
    <property type="entry name" value="NAD(P)-bd_dom_sf"/>
</dbReference>
<dbReference type="InterPro" id="IPR029753">
    <property type="entry name" value="D-isomer_DH_CS"/>
</dbReference>
<dbReference type="Proteomes" id="UP000001685">
    <property type="component" value="Chromosome"/>
</dbReference>
<evidence type="ECO:0000256" key="2">
    <source>
        <dbReference type="ARBA" id="ARBA00023002"/>
    </source>
</evidence>
<evidence type="ECO:0000313" key="8">
    <source>
        <dbReference type="Proteomes" id="UP000001685"/>
    </source>
</evidence>
<evidence type="ECO:0000259" key="6">
    <source>
        <dbReference type="Pfam" id="PF02826"/>
    </source>
</evidence>
<dbReference type="Pfam" id="PF02826">
    <property type="entry name" value="2-Hacid_dh_C"/>
    <property type="match status" value="1"/>
</dbReference>
<feature type="domain" description="D-isomer specific 2-hydroxyacid dehydrogenase catalytic" evidence="5">
    <location>
        <begin position="70"/>
        <end position="356"/>
    </location>
</feature>
<evidence type="ECO:0000256" key="1">
    <source>
        <dbReference type="ARBA" id="ARBA00005854"/>
    </source>
</evidence>
<dbReference type="eggNOG" id="COG0111">
    <property type="taxonomic scope" value="Bacteria"/>
</dbReference>
<dbReference type="EMBL" id="AP009493">
    <property type="protein sequence ID" value="BAG17052.1"/>
    <property type="molecule type" value="Genomic_DNA"/>
</dbReference>
<feature type="domain" description="D-isomer specific 2-hydroxyacid dehydrogenase NAD-binding" evidence="6">
    <location>
        <begin position="145"/>
        <end position="324"/>
    </location>
</feature>
<gene>
    <name evidence="7" type="ordered locus">SGR_223</name>
</gene>
<dbReference type="PROSITE" id="PS00671">
    <property type="entry name" value="D_2_HYDROXYACID_DH_3"/>
    <property type="match status" value="1"/>
</dbReference>